<sequence length="104" mass="11623">MQDLDVVLLPLIITCIGPRSLHFLFAANRHPKGKYAHFSPTIVLPGSCLRLDLKQRIGGGAIGTTYRATLTIGSDSTRCEDVVVKLANNDDRSRKHLRHEFFHI</sequence>
<dbReference type="AlphaFoldDB" id="A0A6A4HBK2"/>
<name>A0A6A4HBK2_9AGAR</name>
<evidence type="ECO:0008006" key="3">
    <source>
        <dbReference type="Google" id="ProtNLM"/>
    </source>
</evidence>
<keyword evidence="2" id="KW-1185">Reference proteome</keyword>
<dbReference type="EMBL" id="ML769546">
    <property type="protein sequence ID" value="KAE9394664.1"/>
    <property type="molecule type" value="Genomic_DNA"/>
</dbReference>
<gene>
    <name evidence="1" type="ORF">BT96DRAFT_182877</name>
</gene>
<reference evidence="1" key="1">
    <citation type="journal article" date="2019" name="Environ. Microbiol.">
        <title>Fungal ecological strategies reflected in gene transcription - a case study of two litter decomposers.</title>
        <authorList>
            <person name="Barbi F."/>
            <person name="Kohler A."/>
            <person name="Barry K."/>
            <person name="Baskaran P."/>
            <person name="Daum C."/>
            <person name="Fauchery L."/>
            <person name="Ihrmark K."/>
            <person name="Kuo A."/>
            <person name="LaButti K."/>
            <person name="Lipzen A."/>
            <person name="Morin E."/>
            <person name="Grigoriev I.V."/>
            <person name="Henrissat B."/>
            <person name="Lindahl B."/>
            <person name="Martin F."/>
        </authorList>
    </citation>
    <scope>NUCLEOTIDE SEQUENCE</scope>
    <source>
        <strain evidence="1">JB14</strain>
    </source>
</reference>
<proteinExistence type="predicted"/>
<accession>A0A6A4HBK2</accession>
<dbReference type="Proteomes" id="UP000799118">
    <property type="component" value="Unassembled WGS sequence"/>
</dbReference>
<dbReference type="OrthoDB" id="2521594at2759"/>
<protein>
    <recommendedName>
        <fullName evidence="3">Protein kinase domain-containing protein</fullName>
    </recommendedName>
</protein>
<evidence type="ECO:0000313" key="2">
    <source>
        <dbReference type="Proteomes" id="UP000799118"/>
    </source>
</evidence>
<evidence type="ECO:0000313" key="1">
    <source>
        <dbReference type="EMBL" id="KAE9394664.1"/>
    </source>
</evidence>
<organism evidence="1 2">
    <name type="scientific">Gymnopus androsaceus JB14</name>
    <dbReference type="NCBI Taxonomy" id="1447944"/>
    <lineage>
        <taxon>Eukaryota</taxon>
        <taxon>Fungi</taxon>
        <taxon>Dikarya</taxon>
        <taxon>Basidiomycota</taxon>
        <taxon>Agaricomycotina</taxon>
        <taxon>Agaricomycetes</taxon>
        <taxon>Agaricomycetidae</taxon>
        <taxon>Agaricales</taxon>
        <taxon>Marasmiineae</taxon>
        <taxon>Omphalotaceae</taxon>
        <taxon>Gymnopus</taxon>
    </lineage>
</organism>